<reference evidence="3 4" key="1">
    <citation type="submission" date="2014-04" db="EMBL/GenBank/DDBJ databases">
        <authorList>
            <consortium name="DOE Joint Genome Institute"/>
            <person name="Kuo A."/>
            <person name="Martino E."/>
            <person name="Perotto S."/>
            <person name="Kohler A."/>
            <person name="Nagy L.G."/>
            <person name="Floudas D."/>
            <person name="Copeland A."/>
            <person name="Barry K.W."/>
            <person name="Cichocki N."/>
            <person name="Veneault-Fourrey C."/>
            <person name="LaButti K."/>
            <person name="Lindquist E.A."/>
            <person name="Lipzen A."/>
            <person name="Lundell T."/>
            <person name="Morin E."/>
            <person name="Murat C."/>
            <person name="Sun H."/>
            <person name="Tunlid A."/>
            <person name="Henrissat B."/>
            <person name="Grigoriev I.V."/>
            <person name="Hibbett D.S."/>
            <person name="Martin F."/>
            <person name="Nordberg H.P."/>
            <person name="Cantor M.N."/>
            <person name="Hua S.X."/>
        </authorList>
    </citation>
    <scope>NUCLEOTIDE SEQUENCE [LARGE SCALE GENOMIC DNA]</scope>
    <source>
        <strain evidence="3 4">Zn</strain>
    </source>
</reference>
<dbReference type="OrthoDB" id="5344254at2759"/>
<name>A0A0C3HXM7_OIDMZ</name>
<accession>A0A0C3HXM7</accession>
<reference evidence="4" key="2">
    <citation type="submission" date="2015-01" db="EMBL/GenBank/DDBJ databases">
        <title>Evolutionary Origins and Diversification of the Mycorrhizal Mutualists.</title>
        <authorList>
            <consortium name="DOE Joint Genome Institute"/>
            <consortium name="Mycorrhizal Genomics Consortium"/>
            <person name="Kohler A."/>
            <person name="Kuo A."/>
            <person name="Nagy L.G."/>
            <person name="Floudas D."/>
            <person name="Copeland A."/>
            <person name="Barry K.W."/>
            <person name="Cichocki N."/>
            <person name="Veneault-Fourrey C."/>
            <person name="LaButti K."/>
            <person name="Lindquist E.A."/>
            <person name="Lipzen A."/>
            <person name="Lundell T."/>
            <person name="Morin E."/>
            <person name="Murat C."/>
            <person name="Riley R."/>
            <person name="Ohm R."/>
            <person name="Sun H."/>
            <person name="Tunlid A."/>
            <person name="Henrissat B."/>
            <person name="Grigoriev I.V."/>
            <person name="Hibbett D.S."/>
            <person name="Martin F."/>
        </authorList>
    </citation>
    <scope>NUCLEOTIDE SEQUENCE [LARGE SCALE GENOMIC DNA]</scope>
    <source>
        <strain evidence="4">Zn</strain>
    </source>
</reference>
<dbReference type="AlphaFoldDB" id="A0A0C3HXM7"/>
<dbReference type="InParanoid" id="A0A0C3HXM7"/>
<protein>
    <recommendedName>
        <fullName evidence="2">Diels-Alderase C-terminal domain-containing protein</fullName>
    </recommendedName>
</protein>
<evidence type="ECO:0000313" key="4">
    <source>
        <dbReference type="Proteomes" id="UP000054321"/>
    </source>
</evidence>
<dbReference type="InterPro" id="IPR054499">
    <property type="entry name" value="DA_C"/>
</dbReference>
<feature type="signal peptide" evidence="1">
    <location>
        <begin position="1"/>
        <end position="19"/>
    </location>
</feature>
<feature type="chain" id="PRO_5002165644" description="Diels-Alderase C-terminal domain-containing protein" evidence="1">
    <location>
        <begin position="20"/>
        <end position="316"/>
    </location>
</feature>
<dbReference type="STRING" id="913774.A0A0C3HXM7"/>
<keyword evidence="4" id="KW-1185">Reference proteome</keyword>
<dbReference type="Pfam" id="PF22903">
    <property type="entry name" value="DA_C"/>
    <property type="match status" value="1"/>
</dbReference>
<evidence type="ECO:0000313" key="3">
    <source>
        <dbReference type="EMBL" id="KIN07615.1"/>
    </source>
</evidence>
<keyword evidence="1" id="KW-0732">Signal</keyword>
<organism evidence="3 4">
    <name type="scientific">Oidiodendron maius (strain Zn)</name>
    <dbReference type="NCBI Taxonomy" id="913774"/>
    <lineage>
        <taxon>Eukaryota</taxon>
        <taxon>Fungi</taxon>
        <taxon>Dikarya</taxon>
        <taxon>Ascomycota</taxon>
        <taxon>Pezizomycotina</taxon>
        <taxon>Leotiomycetes</taxon>
        <taxon>Leotiomycetes incertae sedis</taxon>
        <taxon>Myxotrichaceae</taxon>
        <taxon>Oidiodendron</taxon>
    </lineage>
</organism>
<dbReference type="EMBL" id="KN832870">
    <property type="protein sequence ID" value="KIN07615.1"/>
    <property type="molecule type" value="Genomic_DNA"/>
</dbReference>
<feature type="domain" description="Diels-Alderase C-terminal" evidence="2">
    <location>
        <begin position="172"/>
        <end position="309"/>
    </location>
</feature>
<dbReference type="HOGENOM" id="CLU_041924_1_0_1"/>
<evidence type="ECO:0000256" key="1">
    <source>
        <dbReference type="SAM" id="SignalP"/>
    </source>
</evidence>
<dbReference type="Proteomes" id="UP000054321">
    <property type="component" value="Unassembled WGS sequence"/>
</dbReference>
<sequence length="316" mass="34211">MSSIIVLALLTLLLPFVNTSPALPAISCTPNSMNQTQTVTSAVAINTNLATPFEAVKLSAINQTAWESYSVSVSFYRNPSPSACGYGAVWVEIKAVWSGSTQFTSTQWQNQSLIIDCDVDINAATYGYWEDVLDATARFTFRVPHSLAGANMTLFGDGMDGSCQMNSIAPSMTANATDWYRVRAVAGLYIMIFWVYTSAIDGETYTSGILVQNGTRVFASRNGSPTPRSDSAIFWSSYSGSVHGSYEDNSTGITVQFTGGREWRFFITHTNVLSEPPYGKKYSSFVNTVFASDIEGPQFAGVATSDQAVIPNPVPI</sequence>
<proteinExistence type="predicted"/>
<dbReference type="GO" id="GO:0016853">
    <property type="term" value="F:isomerase activity"/>
    <property type="evidence" value="ECO:0007669"/>
    <property type="project" value="UniProtKB-KW"/>
</dbReference>
<gene>
    <name evidence="3" type="ORF">OIDMADRAFT_22484</name>
</gene>
<evidence type="ECO:0000259" key="2">
    <source>
        <dbReference type="Pfam" id="PF22903"/>
    </source>
</evidence>